<accession>A0ABS8SNU9</accession>
<dbReference type="Proteomes" id="UP000823775">
    <property type="component" value="Unassembled WGS sequence"/>
</dbReference>
<proteinExistence type="predicted"/>
<name>A0ABS8SNU9_DATST</name>
<organism evidence="1 2">
    <name type="scientific">Datura stramonium</name>
    <name type="common">Jimsonweed</name>
    <name type="synonym">Common thornapple</name>
    <dbReference type="NCBI Taxonomy" id="4076"/>
    <lineage>
        <taxon>Eukaryota</taxon>
        <taxon>Viridiplantae</taxon>
        <taxon>Streptophyta</taxon>
        <taxon>Embryophyta</taxon>
        <taxon>Tracheophyta</taxon>
        <taxon>Spermatophyta</taxon>
        <taxon>Magnoliopsida</taxon>
        <taxon>eudicotyledons</taxon>
        <taxon>Gunneridae</taxon>
        <taxon>Pentapetalae</taxon>
        <taxon>asterids</taxon>
        <taxon>lamiids</taxon>
        <taxon>Solanales</taxon>
        <taxon>Solanaceae</taxon>
        <taxon>Solanoideae</taxon>
        <taxon>Datureae</taxon>
        <taxon>Datura</taxon>
    </lineage>
</organism>
<protein>
    <submittedName>
        <fullName evidence="1">Uncharacterized protein</fullName>
    </submittedName>
</protein>
<sequence length="110" mass="12695">MAESAANKGMELEEHLVMDTKEDNGDENSRTLFLKELNLILILSFLSLSSEELDVDPTVINENVKANQERKVVSDPRFGKRGGINKYRAIKPEIQRFSTKFRDCRHCRRI</sequence>
<keyword evidence="2" id="KW-1185">Reference proteome</keyword>
<dbReference type="EMBL" id="JACEIK010000654">
    <property type="protein sequence ID" value="MCD7460468.1"/>
    <property type="molecule type" value="Genomic_DNA"/>
</dbReference>
<evidence type="ECO:0000313" key="2">
    <source>
        <dbReference type="Proteomes" id="UP000823775"/>
    </source>
</evidence>
<gene>
    <name evidence="1" type="ORF">HAX54_043599</name>
</gene>
<comment type="caution">
    <text evidence="1">The sequence shown here is derived from an EMBL/GenBank/DDBJ whole genome shotgun (WGS) entry which is preliminary data.</text>
</comment>
<reference evidence="1 2" key="1">
    <citation type="journal article" date="2021" name="BMC Genomics">
        <title>Datura genome reveals duplications of psychoactive alkaloid biosynthetic genes and high mutation rate following tissue culture.</title>
        <authorList>
            <person name="Rajewski A."/>
            <person name="Carter-House D."/>
            <person name="Stajich J."/>
            <person name="Litt A."/>
        </authorList>
    </citation>
    <scope>NUCLEOTIDE SEQUENCE [LARGE SCALE GENOMIC DNA]</scope>
    <source>
        <strain evidence="1">AR-01</strain>
    </source>
</reference>
<evidence type="ECO:0000313" key="1">
    <source>
        <dbReference type="EMBL" id="MCD7460468.1"/>
    </source>
</evidence>